<sequence length="281" mass="32886">IFRFERIDFTAVLNESIHRFGLPAHSRSYSTCHYAIKGNKIYRKCYGEYVGFASFADEILLSVTKKMRLPDTQFILNLGDYPLSHEKRDVRLPIISWCGSDETLDVVLPTYALTNTLLKGELYNPLHDPYAMHPTPWVEKKEIAIFRGRDSNQLRLDLSRLSDSQPKLLDAGITRYFFFDTTKNPPTRSSMAMSDFFKHRYIISVDGTVAAYRLPYLLAGDSVILKSDSHHYEHFYSHLTPYDHFIPFNKDNVEETITNMKQFFVDHLQPRNIYCYYARFF</sequence>
<comment type="caution">
    <text evidence="4">The sequence shown here is derived from an EMBL/GenBank/DDBJ whole genome shotgun (WGS) entry which is preliminary data.</text>
</comment>
<dbReference type="PANTHER" id="PTHR12203">
    <property type="entry name" value="KDEL LYS-ASP-GLU-LEU CONTAINING - RELATED"/>
    <property type="match status" value="1"/>
</dbReference>
<dbReference type="AlphaFoldDB" id="A0AAV5WAS1"/>
<dbReference type="Proteomes" id="UP001432322">
    <property type="component" value="Unassembled WGS sequence"/>
</dbReference>
<feature type="non-terminal residue" evidence="4">
    <location>
        <position position="1"/>
    </location>
</feature>
<evidence type="ECO:0000313" key="4">
    <source>
        <dbReference type="EMBL" id="GMT27493.1"/>
    </source>
</evidence>
<dbReference type="EMBL" id="BTSY01000005">
    <property type="protein sequence ID" value="GMT27493.1"/>
    <property type="molecule type" value="Genomic_DNA"/>
</dbReference>
<protein>
    <recommendedName>
        <fullName evidence="3">Glycosyl transferase CAP10 domain-containing protein</fullName>
    </recommendedName>
</protein>
<dbReference type="GO" id="GO:0005788">
    <property type="term" value="C:endoplasmic reticulum lumen"/>
    <property type="evidence" value="ECO:0007669"/>
    <property type="project" value="UniProtKB-SubCell"/>
</dbReference>
<dbReference type="Pfam" id="PF05686">
    <property type="entry name" value="Glyco_transf_90"/>
    <property type="match status" value="1"/>
</dbReference>
<evidence type="ECO:0000259" key="3">
    <source>
        <dbReference type="SMART" id="SM00672"/>
    </source>
</evidence>
<evidence type="ECO:0000313" key="5">
    <source>
        <dbReference type="Proteomes" id="UP001432322"/>
    </source>
</evidence>
<keyword evidence="5" id="KW-1185">Reference proteome</keyword>
<dbReference type="PANTHER" id="PTHR12203:SF122">
    <property type="entry name" value="GLYCOSYL TRANSFERASE CAP10 DOMAIN-CONTAINING PROTEIN"/>
    <property type="match status" value="1"/>
</dbReference>
<dbReference type="GO" id="GO:0046527">
    <property type="term" value="F:glucosyltransferase activity"/>
    <property type="evidence" value="ECO:0007669"/>
    <property type="project" value="TreeGrafter"/>
</dbReference>
<comment type="function">
    <text evidence="2">Protein O-glucosyltransferase. Catalyzes the reaction that attaches glucose through an O-glycosidic linkage to a conserved serine residue found in the consensus sequence C-X-S-X-[PA]-C in epidermal growth factor-like repeats. Regulates Notch signaling by glucosylating Notch in the ER, glucosylation is required for the correct folding and cleavage of Notch.</text>
</comment>
<evidence type="ECO:0000256" key="2">
    <source>
        <dbReference type="ARBA" id="ARBA00045690"/>
    </source>
</evidence>
<feature type="domain" description="Glycosyl transferase CAP10" evidence="3">
    <location>
        <begin position="68"/>
        <end position="281"/>
    </location>
</feature>
<organism evidence="4 5">
    <name type="scientific">Pristionchus fissidentatus</name>
    <dbReference type="NCBI Taxonomy" id="1538716"/>
    <lineage>
        <taxon>Eukaryota</taxon>
        <taxon>Metazoa</taxon>
        <taxon>Ecdysozoa</taxon>
        <taxon>Nematoda</taxon>
        <taxon>Chromadorea</taxon>
        <taxon>Rhabditida</taxon>
        <taxon>Rhabditina</taxon>
        <taxon>Diplogasteromorpha</taxon>
        <taxon>Diplogasteroidea</taxon>
        <taxon>Neodiplogasteridae</taxon>
        <taxon>Pristionchus</taxon>
    </lineage>
</organism>
<accession>A0AAV5WAS1</accession>
<reference evidence="4" key="1">
    <citation type="submission" date="2023-10" db="EMBL/GenBank/DDBJ databases">
        <title>Genome assembly of Pristionchus species.</title>
        <authorList>
            <person name="Yoshida K."/>
            <person name="Sommer R.J."/>
        </authorList>
    </citation>
    <scope>NUCLEOTIDE SEQUENCE</scope>
    <source>
        <strain evidence="4">RS5133</strain>
    </source>
</reference>
<name>A0AAV5WAS1_9BILA</name>
<proteinExistence type="predicted"/>
<feature type="non-terminal residue" evidence="4">
    <location>
        <position position="281"/>
    </location>
</feature>
<dbReference type="SMART" id="SM00672">
    <property type="entry name" value="CAP10"/>
    <property type="match status" value="1"/>
</dbReference>
<comment type="subcellular location">
    <subcellularLocation>
        <location evidence="1">Endoplasmic reticulum lumen</location>
    </subcellularLocation>
</comment>
<dbReference type="InterPro" id="IPR051091">
    <property type="entry name" value="O-Glucosyltr/Glycosyltrsf_90"/>
</dbReference>
<evidence type="ECO:0000256" key="1">
    <source>
        <dbReference type="ARBA" id="ARBA00004319"/>
    </source>
</evidence>
<gene>
    <name evidence="4" type="ORF">PFISCL1PPCAC_18790</name>
</gene>
<dbReference type="InterPro" id="IPR006598">
    <property type="entry name" value="CAP10"/>
</dbReference>